<dbReference type="OrthoDB" id="3695255at2"/>
<organism evidence="2 3">
    <name type="scientific">Kibdelosporangium phytohabitans</name>
    <dbReference type="NCBI Taxonomy" id="860235"/>
    <lineage>
        <taxon>Bacteria</taxon>
        <taxon>Bacillati</taxon>
        <taxon>Actinomycetota</taxon>
        <taxon>Actinomycetes</taxon>
        <taxon>Pseudonocardiales</taxon>
        <taxon>Pseudonocardiaceae</taxon>
        <taxon>Kibdelosporangium</taxon>
    </lineage>
</organism>
<feature type="region of interest" description="Disordered" evidence="1">
    <location>
        <begin position="42"/>
        <end position="99"/>
    </location>
</feature>
<evidence type="ECO:0000256" key="1">
    <source>
        <dbReference type="SAM" id="MobiDB-lite"/>
    </source>
</evidence>
<name>A0A0N9IG66_9PSEU</name>
<sequence>MIDESDPAVVAMRAQFAEISARHKAGVAQSVTEFQHGDAANKAYQEEVARREAEQAAAAKPPEPEQKNPWLTRRSAPSRSEPEDGDETGYYSNSWMQQR</sequence>
<protein>
    <submittedName>
        <fullName evidence="2">Uncharacterized protein</fullName>
    </submittedName>
</protein>
<keyword evidence="3" id="KW-1185">Reference proteome</keyword>
<evidence type="ECO:0000313" key="3">
    <source>
        <dbReference type="Proteomes" id="UP000063699"/>
    </source>
</evidence>
<evidence type="ECO:0000313" key="2">
    <source>
        <dbReference type="EMBL" id="ALG13837.1"/>
    </source>
</evidence>
<dbReference type="KEGG" id="kphy:AOZ06_49460"/>
<dbReference type="EMBL" id="CP012752">
    <property type="protein sequence ID" value="ALG13837.1"/>
    <property type="molecule type" value="Genomic_DNA"/>
</dbReference>
<feature type="compositionally biased region" description="Polar residues" evidence="1">
    <location>
        <begin position="90"/>
        <end position="99"/>
    </location>
</feature>
<dbReference type="RefSeq" id="WP_054295720.1">
    <property type="nucleotide sequence ID" value="NZ_CP012752.1"/>
</dbReference>
<dbReference type="STRING" id="860235.AOZ06_49460"/>
<accession>A0A0N9IG66</accession>
<dbReference type="Proteomes" id="UP000063699">
    <property type="component" value="Chromosome"/>
</dbReference>
<feature type="compositionally biased region" description="Basic and acidic residues" evidence="1">
    <location>
        <begin position="44"/>
        <end position="54"/>
    </location>
</feature>
<proteinExistence type="predicted"/>
<gene>
    <name evidence="2" type="ORF">AOZ06_49460</name>
</gene>
<dbReference type="AlphaFoldDB" id="A0A0N9IG66"/>
<reference evidence="2 3" key="1">
    <citation type="submission" date="2015-07" db="EMBL/GenBank/DDBJ databases">
        <title>Genome sequencing of Kibdelosporangium phytohabitans.</title>
        <authorList>
            <person name="Qin S."/>
            <person name="Xing K."/>
        </authorList>
    </citation>
    <scope>NUCLEOTIDE SEQUENCE [LARGE SCALE GENOMIC DNA]</scope>
    <source>
        <strain evidence="2 3">KLBMP1111</strain>
    </source>
</reference>